<dbReference type="InterPro" id="IPR008969">
    <property type="entry name" value="CarboxyPept-like_regulatory"/>
</dbReference>
<dbReference type="Proteomes" id="UP000007392">
    <property type="component" value="Chromosome"/>
</dbReference>
<name>I0BEI4_9BACL</name>
<dbReference type="RefSeq" id="WP_016362428.1">
    <property type="nucleotide sequence ID" value="NC_017672.3"/>
</dbReference>
<dbReference type="Pfam" id="PF07833">
    <property type="entry name" value="Cu_amine_oxidN1"/>
    <property type="match status" value="1"/>
</dbReference>
<dbReference type="KEGG" id="pmw:B2K_08635"/>
<dbReference type="EMBL" id="CP003422">
    <property type="protein sequence ID" value="AFH60781.2"/>
    <property type="molecule type" value="Genomic_DNA"/>
</dbReference>
<accession>I0BEI4</accession>
<feature type="domain" description="Copper amine oxidase-like N-terminal" evidence="2">
    <location>
        <begin position="64"/>
        <end position="170"/>
    </location>
</feature>
<dbReference type="InterPro" id="IPR036582">
    <property type="entry name" value="Mao_N_sf"/>
</dbReference>
<proteinExistence type="predicted"/>
<dbReference type="InterPro" id="IPR012854">
    <property type="entry name" value="Cu_amine_oxidase-like_N"/>
</dbReference>
<dbReference type="Gene3D" id="3.30.457.10">
    <property type="entry name" value="Copper amine oxidase-like, N-terminal domain"/>
    <property type="match status" value="1"/>
</dbReference>
<evidence type="ECO:0000313" key="3">
    <source>
        <dbReference type="EMBL" id="AFH60781.2"/>
    </source>
</evidence>
<evidence type="ECO:0000256" key="1">
    <source>
        <dbReference type="SAM" id="MobiDB-lite"/>
    </source>
</evidence>
<sequence length="420" mass="45586">MFPFQGFPFQGFRFQGFPFQSKAKSAVLSLVLAGSCALTGTLSLGTAASAATTASGTAIHVFFGGQELQFTETQPVIKDGSTLVPFRKLFETLGFEVSWVDTGAAQQAVGTKDGLTIKLTINSSTASVNDQNVALEVPAQIVGGNTMVPLRFVAENSGYQVTYAKENHVATIQIGEGTGGAPAPTTQPPVPTPAQPPAQLSVEPYVVQGYARDASGQPLAGASVWADNTLLYDSNILGVTDENGYYRLELPSLATTWRMGGDFSREGEGRTYKFDLVPEVDLPFAGNTGAVRNFTWKNDVGYLFLYADFFSFDDDNLPMVEMKDIEMTLTPVGSTLDGGTGKTIVKRIGRMEYEGLGIDKIPLGRYKATARWMPKGLEPMPLLIRVEGEGEYAESVEFDFSQKRGYLDDDYMMEFEVQYP</sequence>
<gene>
    <name evidence="3" type="ORF">B2K_08635</name>
</gene>
<dbReference type="SUPFAM" id="SSF55383">
    <property type="entry name" value="Copper amine oxidase, domain N"/>
    <property type="match status" value="1"/>
</dbReference>
<dbReference type="OrthoDB" id="2379109at2"/>
<feature type="compositionally biased region" description="Pro residues" evidence="1">
    <location>
        <begin position="185"/>
        <end position="195"/>
    </location>
</feature>
<feature type="region of interest" description="Disordered" evidence="1">
    <location>
        <begin position="175"/>
        <end position="195"/>
    </location>
</feature>
<dbReference type="AlphaFoldDB" id="I0BEI4"/>
<protein>
    <recommendedName>
        <fullName evidence="2">Copper amine oxidase-like N-terminal domain-containing protein</fullName>
    </recommendedName>
</protein>
<evidence type="ECO:0000313" key="4">
    <source>
        <dbReference type="Proteomes" id="UP000007392"/>
    </source>
</evidence>
<organism evidence="3 4">
    <name type="scientific">Paenibacillus mucilaginosus K02</name>
    <dbReference type="NCBI Taxonomy" id="997761"/>
    <lineage>
        <taxon>Bacteria</taxon>
        <taxon>Bacillati</taxon>
        <taxon>Bacillota</taxon>
        <taxon>Bacilli</taxon>
        <taxon>Bacillales</taxon>
        <taxon>Paenibacillaceae</taxon>
        <taxon>Paenibacillus</taxon>
    </lineage>
</organism>
<dbReference type="SUPFAM" id="SSF49464">
    <property type="entry name" value="Carboxypeptidase regulatory domain-like"/>
    <property type="match status" value="1"/>
</dbReference>
<dbReference type="HOGENOM" id="CLU_679425_0_0_9"/>
<evidence type="ECO:0000259" key="2">
    <source>
        <dbReference type="Pfam" id="PF07833"/>
    </source>
</evidence>
<reference evidence="3 4" key="1">
    <citation type="submission" date="2013-06" db="EMBL/GenBank/DDBJ databases">
        <title>Complete genome sequence of Paenibacillus mucilaginosus K02.</title>
        <authorList>
            <person name="Xiao B."/>
            <person name="Sun L."/>
            <person name="Xiao L."/>
            <person name="Lian B."/>
        </authorList>
    </citation>
    <scope>NUCLEOTIDE SEQUENCE [LARGE SCALE GENOMIC DNA]</scope>
    <source>
        <strain evidence="3 4">K02</strain>
    </source>
</reference>